<reference evidence="16" key="1">
    <citation type="submission" date="2024-02" db="UniProtKB">
        <authorList>
            <consortium name="WormBaseParasite"/>
        </authorList>
    </citation>
    <scope>IDENTIFICATION</scope>
</reference>
<evidence type="ECO:0000256" key="6">
    <source>
        <dbReference type="ARBA" id="ARBA00022824"/>
    </source>
</evidence>
<dbReference type="PANTHER" id="PTHR12924">
    <property type="entry name" value="TRANSLOCON-ASSOCIATED PROTEIN, ALPHA SUBUNIT"/>
    <property type="match status" value="1"/>
</dbReference>
<evidence type="ECO:0000256" key="5">
    <source>
        <dbReference type="ARBA" id="ARBA00022729"/>
    </source>
</evidence>
<accession>A0AAF3ET85</accession>
<keyword evidence="7 13" id="KW-1133">Transmembrane helix</keyword>
<feature type="transmembrane region" description="Helical" evidence="13">
    <location>
        <begin position="184"/>
        <end position="205"/>
    </location>
</feature>
<keyword evidence="8 13" id="KW-0472">Membrane</keyword>
<keyword evidence="4 13" id="KW-0812">Transmembrane</keyword>
<keyword evidence="15" id="KW-1185">Reference proteome</keyword>
<evidence type="ECO:0000256" key="11">
    <source>
        <dbReference type="ARBA" id="ARBA00031071"/>
    </source>
</evidence>
<feature type="signal peptide" evidence="14">
    <location>
        <begin position="1"/>
        <end position="21"/>
    </location>
</feature>
<dbReference type="Proteomes" id="UP000887575">
    <property type="component" value="Unassembled WGS sequence"/>
</dbReference>
<dbReference type="PANTHER" id="PTHR12924:SF0">
    <property type="entry name" value="TRANSLOCON-ASSOCIATED PROTEIN SUBUNIT ALPHA"/>
    <property type="match status" value="1"/>
</dbReference>
<dbReference type="AlphaFoldDB" id="A0AAF3ET85"/>
<sequence length="264" mass="29355">MIGRRLLVLTLGLLALGFVHCEDAADGEIVDEGAPVTAPIDEEVGGIGPSSDAALSFLFTQPSSANVNRELVAGKLVKYLIGFQNRGEKDFIVKFSESSFRYHQDFNYHIQNFTLGQYNRRVAPKEEATLDYGLFVADQFAGRPLGLVVNVHYEDSEGRYFVSTVFNETVSVLEDDSGFNHETYFLYLVFAGLLAGAFFLGQHYLNKLTRKAGMTKKRSAPVETGTSGRSEVDFEWIPRDVIKASEKKSPKPVSPRQRKAQKAE</sequence>
<keyword evidence="5 14" id="KW-0732">Signal</keyword>
<name>A0AAF3ET85_9BILA</name>
<evidence type="ECO:0000256" key="8">
    <source>
        <dbReference type="ARBA" id="ARBA00023136"/>
    </source>
</evidence>
<protein>
    <recommendedName>
        <fullName evidence="3">Translocon-associated protein subunit alpha</fullName>
    </recommendedName>
    <alternativeName>
        <fullName evidence="11">Signal sequence receptor subunit alpha</fullName>
    </alternativeName>
</protein>
<keyword evidence="6" id="KW-0256">Endoplasmic reticulum</keyword>
<evidence type="ECO:0000313" key="16">
    <source>
        <dbReference type="WBParaSite" id="MBELARI_LOCUS17353"/>
    </source>
</evidence>
<evidence type="ECO:0000256" key="13">
    <source>
        <dbReference type="SAM" id="Phobius"/>
    </source>
</evidence>
<evidence type="ECO:0000256" key="3">
    <source>
        <dbReference type="ARBA" id="ARBA00020280"/>
    </source>
</evidence>
<dbReference type="Pfam" id="PF03896">
    <property type="entry name" value="TRAP_alpha"/>
    <property type="match status" value="1"/>
</dbReference>
<evidence type="ECO:0000256" key="7">
    <source>
        <dbReference type="ARBA" id="ARBA00022989"/>
    </source>
</evidence>
<evidence type="ECO:0000256" key="4">
    <source>
        <dbReference type="ARBA" id="ARBA00022692"/>
    </source>
</evidence>
<evidence type="ECO:0000256" key="9">
    <source>
        <dbReference type="ARBA" id="ARBA00025620"/>
    </source>
</evidence>
<comment type="function">
    <text evidence="9">TRAP proteins are part of a complex whose function is to bind calcium to the ER membrane and thereby regulate the retention of ER resident proteins. May be involved in the recycling of the translocation apparatus after completion of the translocation process or may function as a membrane-bound chaperone facilitating folding of translocated proteins.</text>
</comment>
<feature type="chain" id="PRO_5042018518" description="Translocon-associated protein subunit alpha" evidence="14">
    <location>
        <begin position="22"/>
        <end position="264"/>
    </location>
</feature>
<dbReference type="InterPro" id="IPR005595">
    <property type="entry name" value="TRAP_alpha"/>
</dbReference>
<dbReference type="WBParaSite" id="MBELARI_LOCUS17353">
    <property type="protein sequence ID" value="MBELARI_LOCUS17353"/>
    <property type="gene ID" value="MBELARI_LOCUS17353"/>
</dbReference>
<comment type="subunit">
    <text evidence="10">Heterotetramer of TRAP-alpha, TRAP-beta, TRAP-delta and TRAP-gamma. Interacts with palmitoylated calnexin (CALX), the interaction is required for efficient folding of glycosylated proteins.</text>
</comment>
<evidence type="ECO:0000256" key="2">
    <source>
        <dbReference type="ARBA" id="ARBA00006776"/>
    </source>
</evidence>
<evidence type="ECO:0000256" key="10">
    <source>
        <dbReference type="ARBA" id="ARBA00025854"/>
    </source>
</evidence>
<comment type="subcellular location">
    <subcellularLocation>
        <location evidence="1">Endoplasmic reticulum membrane</location>
        <topology evidence="1">Single-pass type I membrane protein</topology>
    </subcellularLocation>
</comment>
<evidence type="ECO:0000256" key="14">
    <source>
        <dbReference type="SAM" id="SignalP"/>
    </source>
</evidence>
<proteinExistence type="inferred from homology"/>
<organism evidence="15 16">
    <name type="scientific">Mesorhabditis belari</name>
    <dbReference type="NCBI Taxonomy" id="2138241"/>
    <lineage>
        <taxon>Eukaryota</taxon>
        <taxon>Metazoa</taxon>
        <taxon>Ecdysozoa</taxon>
        <taxon>Nematoda</taxon>
        <taxon>Chromadorea</taxon>
        <taxon>Rhabditida</taxon>
        <taxon>Rhabditina</taxon>
        <taxon>Rhabditomorpha</taxon>
        <taxon>Rhabditoidea</taxon>
        <taxon>Rhabditidae</taxon>
        <taxon>Mesorhabditinae</taxon>
        <taxon>Mesorhabditis</taxon>
    </lineage>
</organism>
<evidence type="ECO:0000256" key="12">
    <source>
        <dbReference type="SAM" id="MobiDB-lite"/>
    </source>
</evidence>
<dbReference type="GO" id="GO:0005789">
    <property type="term" value="C:endoplasmic reticulum membrane"/>
    <property type="evidence" value="ECO:0007669"/>
    <property type="project" value="UniProtKB-SubCell"/>
</dbReference>
<feature type="region of interest" description="Disordered" evidence="12">
    <location>
        <begin position="243"/>
        <end position="264"/>
    </location>
</feature>
<evidence type="ECO:0000313" key="15">
    <source>
        <dbReference type="Proteomes" id="UP000887575"/>
    </source>
</evidence>
<evidence type="ECO:0000256" key="1">
    <source>
        <dbReference type="ARBA" id="ARBA00004115"/>
    </source>
</evidence>
<comment type="similarity">
    <text evidence="2">Belongs to the TRAP-alpha family.</text>
</comment>